<gene>
    <name evidence="2" type="ORF">ACFORO_11725</name>
</gene>
<sequence>MSLESEEGFLLVHNMMDGPPRELDELAYVGPGTYRVRVHACGRDIAPHSRADTPNEHYLISVWPAPETPPTVHKQTDRYGHEVRARETKR</sequence>
<proteinExistence type="predicted"/>
<organism evidence="2 3">
    <name type="scientific">Amycolatopsis halotolerans</name>
    <dbReference type="NCBI Taxonomy" id="330083"/>
    <lineage>
        <taxon>Bacteria</taxon>
        <taxon>Bacillati</taxon>
        <taxon>Actinomycetota</taxon>
        <taxon>Actinomycetes</taxon>
        <taxon>Pseudonocardiales</taxon>
        <taxon>Pseudonocardiaceae</taxon>
        <taxon>Amycolatopsis</taxon>
    </lineage>
</organism>
<dbReference type="EMBL" id="JBHRWI010000015">
    <property type="protein sequence ID" value="MFC3510834.1"/>
    <property type="molecule type" value="Genomic_DNA"/>
</dbReference>
<feature type="compositionally biased region" description="Basic and acidic residues" evidence="1">
    <location>
        <begin position="74"/>
        <end position="90"/>
    </location>
</feature>
<evidence type="ECO:0000313" key="3">
    <source>
        <dbReference type="Proteomes" id="UP001595764"/>
    </source>
</evidence>
<dbReference type="Proteomes" id="UP001595764">
    <property type="component" value="Unassembled WGS sequence"/>
</dbReference>
<accession>A0ABV7QG33</accession>
<protein>
    <submittedName>
        <fullName evidence="2">Uncharacterized protein</fullName>
    </submittedName>
</protein>
<reference evidence="3" key="1">
    <citation type="journal article" date="2019" name="Int. J. Syst. Evol. Microbiol.">
        <title>The Global Catalogue of Microorganisms (GCM) 10K type strain sequencing project: providing services to taxonomists for standard genome sequencing and annotation.</title>
        <authorList>
            <consortium name="The Broad Institute Genomics Platform"/>
            <consortium name="The Broad Institute Genome Sequencing Center for Infectious Disease"/>
            <person name="Wu L."/>
            <person name="Ma J."/>
        </authorList>
    </citation>
    <scope>NUCLEOTIDE SEQUENCE [LARGE SCALE GENOMIC DNA]</scope>
    <source>
        <strain evidence="3">CGMCC 4.7682</strain>
    </source>
</reference>
<evidence type="ECO:0000256" key="1">
    <source>
        <dbReference type="SAM" id="MobiDB-lite"/>
    </source>
</evidence>
<name>A0ABV7QG33_9PSEU</name>
<comment type="caution">
    <text evidence="2">The sequence shown here is derived from an EMBL/GenBank/DDBJ whole genome shotgun (WGS) entry which is preliminary data.</text>
</comment>
<feature type="region of interest" description="Disordered" evidence="1">
    <location>
        <begin position="64"/>
        <end position="90"/>
    </location>
</feature>
<dbReference type="RefSeq" id="WP_377870181.1">
    <property type="nucleotide sequence ID" value="NZ_JBHMAY010000020.1"/>
</dbReference>
<keyword evidence="3" id="KW-1185">Reference proteome</keyword>
<evidence type="ECO:0000313" key="2">
    <source>
        <dbReference type="EMBL" id="MFC3510834.1"/>
    </source>
</evidence>